<dbReference type="GO" id="GO:0003700">
    <property type="term" value="F:DNA-binding transcription factor activity"/>
    <property type="evidence" value="ECO:0007669"/>
    <property type="project" value="InterPro"/>
</dbReference>
<reference evidence="8 9" key="1">
    <citation type="journal article" date="2022" name="Nat. Genet.">
        <title>Improved pea reference genome and pan-genome highlight genomic features and evolutionary characteristics.</title>
        <authorList>
            <person name="Yang T."/>
            <person name="Liu R."/>
            <person name="Luo Y."/>
            <person name="Hu S."/>
            <person name="Wang D."/>
            <person name="Wang C."/>
            <person name="Pandey M.K."/>
            <person name="Ge S."/>
            <person name="Xu Q."/>
            <person name="Li N."/>
            <person name="Li G."/>
            <person name="Huang Y."/>
            <person name="Saxena R.K."/>
            <person name="Ji Y."/>
            <person name="Li M."/>
            <person name="Yan X."/>
            <person name="He Y."/>
            <person name="Liu Y."/>
            <person name="Wang X."/>
            <person name="Xiang C."/>
            <person name="Varshney R.K."/>
            <person name="Ding H."/>
            <person name="Gao S."/>
            <person name="Zong X."/>
        </authorList>
    </citation>
    <scope>NUCLEOTIDE SEQUENCE [LARGE SCALE GENOMIC DNA]</scope>
    <source>
        <strain evidence="8 9">cv. Zhongwan 6</strain>
    </source>
</reference>
<name>A0A9D4X8B1_PEA</name>
<comment type="caution">
    <text evidence="8">The sequence shown here is derived from an EMBL/GenBank/DDBJ whole genome shotgun (WGS) entry which is preliminary data.</text>
</comment>
<dbReference type="Gene3D" id="2.20.25.80">
    <property type="entry name" value="WRKY domain"/>
    <property type="match status" value="1"/>
</dbReference>
<keyword evidence="2" id="KW-0805">Transcription regulation</keyword>
<keyword evidence="6" id="KW-0175">Coiled coil</keyword>
<dbReference type="SMR" id="A0A9D4X8B1"/>
<dbReference type="Pfam" id="PF03106">
    <property type="entry name" value="WRKY"/>
    <property type="match status" value="1"/>
</dbReference>
<evidence type="ECO:0000256" key="3">
    <source>
        <dbReference type="ARBA" id="ARBA00023125"/>
    </source>
</evidence>
<dbReference type="InterPro" id="IPR044810">
    <property type="entry name" value="WRKY_plant"/>
</dbReference>
<evidence type="ECO:0000256" key="2">
    <source>
        <dbReference type="ARBA" id="ARBA00023015"/>
    </source>
</evidence>
<dbReference type="AlphaFoldDB" id="A0A9D4X8B1"/>
<organism evidence="8 9">
    <name type="scientific">Pisum sativum</name>
    <name type="common">Garden pea</name>
    <name type="synonym">Lathyrus oleraceus</name>
    <dbReference type="NCBI Taxonomy" id="3888"/>
    <lineage>
        <taxon>Eukaryota</taxon>
        <taxon>Viridiplantae</taxon>
        <taxon>Streptophyta</taxon>
        <taxon>Embryophyta</taxon>
        <taxon>Tracheophyta</taxon>
        <taxon>Spermatophyta</taxon>
        <taxon>Magnoliopsida</taxon>
        <taxon>eudicotyledons</taxon>
        <taxon>Gunneridae</taxon>
        <taxon>Pentapetalae</taxon>
        <taxon>rosids</taxon>
        <taxon>fabids</taxon>
        <taxon>Fabales</taxon>
        <taxon>Fabaceae</taxon>
        <taxon>Papilionoideae</taxon>
        <taxon>50 kb inversion clade</taxon>
        <taxon>NPAAA clade</taxon>
        <taxon>Hologalegina</taxon>
        <taxon>IRL clade</taxon>
        <taxon>Fabeae</taxon>
        <taxon>Lathyrus</taxon>
    </lineage>
</organism>
<evidence type="ECO:0000256" key="5">
    <source>
        <dbReference type="ARBA" id="ARBA00023242"/>
    </source>
</evidence>
<dbReference type="PANTHER" id="PTHR31429:SF64">
    <property type="entry name" value="TRANSCRIPTION FACTOR WRKY FAMILY-RELATED"/>
    <property type="match status" value="1"/>
</dbReference>
<evidence type="ECO:0000259" key="7">
    <source>
        <dbReference type="PROSITE" id="PS50811"/>
    </source>
</evidence>
<dbReference type="EMBL" id="JAMSHJ010000004">
    <property type="protein sequence ID" value="KAI5415414.1"/>
    <property type="molecule type" value="Genomic_DNA"/>
</dbReference>
<evidence type="ECO:0000313" key="8">
    <source>
        <dbReference type="EMBL" id="KAI5415414.1"/>
    </source>
</evidence>
<protein>
    <recommendedName>
        <fullName evidence="7">WRKY domain-containing protein</fullName>
    </recommendedName>
</protein>
<dbReference type="GO" id="GO:0043565">
    <property type="term" value="F:sequence-specific DNA binding"/>
    <property type="evidence" value="ECO:0007669"/>
    <property type="project" value="InterPro"/>
</dbReference>
<dbReference type="PROSITE" id="PS50811">
    <property type="entry name" value="WRKY"/>
    <property type="match status" value="1"/>
</dbReference>
<feature type="coiled-coil region" evidence="6">
    <location>
        <begin position="63"/>
        <end position="90"/>
    </location>
</feature>
<proteinExistence type="predicted"/>
<dbReference type="PANTHER" id="PTHR31429">
    <property type="entry name" value="WRKY TRANSCRIPTION FACTOR 36-RELATED"/>
    <property type="match status" value="1"/>
</dbReference>
<dbReference type="Proteomes" id="UP001058974">
    <property type="component" value="Chromosome 4"/>
</dbReference>
<evidence type="ECO:0000313" key="9">
    <source>
        <dbReference type="Proteomes" id="UP001058974"/>
    </source>
</evidence>
<evidence type="ECO:0000256" key="6">
    <source>
        <dbReference type="SAM" id="Coils"/>
    </source>
</evidence>
<dbReference type="Gramene" id="Psat04G0074400-T1">
    <property type="protein sequence ID" value="KAI5415414.1"/>
    <property type="gene ID" value="KIW84_040744"/>
</dbReference>
<dbReference type="SMART" id="SM00774">
    <property type="entry name" value="WRKY"/>
    <property type="match status" value="1"/>
</dbReference>
<dbReference type="OrthoDB" id="2020995at2759"/>
<accession>A0A9D4X8B1</accession>
<gene>
    <name evidence="8" type="ORF">KIW84_040744</name>
</gene>
<keyword evidence="9" id="KW-1185">Reference proteome</keyword>
<comment type="subcellular location">
    <subcellularLocation>
        <location evidence="1">Nucleus</location>
    </subcellularLocation>
</comment>
<sequence>MLLLATTMEAKVGLKNLRQVEEMLYDKYTVGIGCSDLSLSLNNNNNSEELHQNQEQSIPILKLRWLESKVEEVKKENQILRSMLNEVTQHYAILHTQFIEIMQQQQQQELFPSSNKINKQIIEEDRSSELASCRKKGRVSIRAPSNFSLMSDGCRWRKYGQKTSKVNPCPRAYYRCNMGERETTPCPVRKQVQRCNVDETVFIATYEGNHNHSLPPEARLTANTTSAALSMFLSGSTTSLYGNTFSNPCLFSPSSTSSSSSPSSSSSSSISSTFTGLSTFCSYASSCPTVTLDLTQPSTNFFKSPTPISANQYYTHQSQEGLCLSSKLSNVMIPSEKNVPLMDDVIAAIIKDPSIKATLDAAVASLTGVVLHQ</sequence>
<evidence type="ECO:0000256" key="1">
    <source>
        <dbReference type="ARBA" id="ARBA00004123"/>
    </source>
</evidence>
<dbReference type="GO" id="GO:0005634">
    <property type="term" value="C:nucleus"/>
    <property type="evidence" value="ECO:0007669"/>
    <property type="project" value="UniProtKB-SubCell"/>
</dbReference>
<evidence type="ECO:0000256" key="4">
    <source>
        <dbReference type="ARBA" id="ARBA00023163"/>
    </source>
</evidence>
<dbReference type="SUPFAM" id="SSF118290">
    <property type="entry name" value="WRKY DNA-binding domain"/>
    <property type="match status" value="1"/>
</dbReference>
<feature type="domain" description="WRKY" evidence="7">
    <location>
        <begin position="145"/>
        <end position="215"/>
    </location>
</feature>
<keyword evidence="5" id="KW-0539">Nucleus</keyword>
<dbReference type="InterPro" id="IPR036576">
    <property type="entry name" value="WRKY_dom_sf"/>
</dbReference>
<keyword evidence="3" id="KW-0238">DNA-binding</keyword>
<keyword evidence="4" id="KW-0804">Transcription</keyword>
<dbReference type="InterPro" id="IPR003657">
    <property type="entry name" value="WRKY_dom"/>
</dbReference>